<feature type="compositionally biased region" description="Acidic residues" evidence="1">
    <location>
        <begin position="181"/>
        <end position="195"/>
    </location>
</feature>
<evidence type="ECO:0000313" key="3">
    <source>
        <dbReference type="EMBL" id="PHZ28972.1"/>
    </source>
</evidence>
<sequence length="455" mass="49403">MAKIILRSGYLNELTALGENGQTIFDSALQIRETLRLRKQKIVLDCLAIPQLNDAEEKVDWYAPFEGAITPWASASQDQRQHALRYLENCLATSSTISQRCLHAEKTAVQLFGSLMTKALQFPASQYIYLVADKPVITFWGFVNLGDSAREDVLECLSLSELPDVEIADPVKPSLATTVVEEADEDEDEDEEYLADPEPTRVTLSQPEMPLLSPVVATVVAKPIPPSASESSPEKSRALRPRLMPKIIALVSLFVIAPLAYSYLAAVFPSLFTQSESPDAFIPTIEAPIAPMIQLTNTLPLQPAQVVPPPVVVKPPVNTPEREQSKPAKNALVLPAEAVKAGSTKFLNGAWRATIDVKDPLTGKPPSLRYQINNNSGTVRTMHGDNVTCKSDIQLGLMPSGNLSIKSRGQAKCSDGSRYPIPDIICTQPLSGVAQCTGSYAGDTVVPITFIKVSK</sequence>
<dbReference type="EMBL" id="PEHN01000002">
    <property type="protein sequence ID" value="PHZ28972.1"/>
    <property type="molecule type" value="Genomic_DNA"/>
</dbReference>
<reference evidence="3 4" key="1">
    <citation type="submission" date="2017-10" db="EMBL/GenBank/DDBJ databases">
        <authorList>
            <person name="Banno H."/>
            <person name="Chua N.-H."/>
        </authorList>
    </citation>
    <scope>NUCLEOTIDE SEQUENCE [LARGE SCALE GENOMIC DNA]</scope>
    <source>
        <strain evidence="3 4">SCPM-O-B-7607</strain>
    </source>
</reference>
<comment type="caution">
    <text evidence="3">The sequence shown here is derived from an EMBL/GenBank/DDBJ whole genome shotgun (WGS) entry which is preliminary data.</text>
</comment>
<name>A0A2G4U6V6_YERBE</name>
<proteinExistence type="predicted"/>
<keyword evidence="2" id="KW-0812">Transmembrane</keyword>
<evidence type="ECO:0000256" key="2">
    <source>
        <dbReference type="SAM" id="Phobius"/>
    </source>
</evidence>
<evidence type="ECO:0000256" key="1">
    <source>
        <dbReference type="SAM" id="MobiDB-lite"/>
    </source>
</evidence>
<dbReference type="Proteomes" id="UP000229378">
    <property type="component" value="Unassembled WGS sequence"/>
</dbReference>
<dbReference type="AlphaFoldDB" id="A0A2G4U6V6"/>
<accession>A0A2G4U6V6</accession>
<protein>
    <submittedName>
        <fullName evidence="3">SsrAB-activated protein</fullName>
    </submittedName>
</protein>
<keyword evidence="2" id="KW-0472">Membrane</keyword>
<keyword evidence="2" id="KW-1133">Transmembrane helix</keyword>
<feature type="region of interest" description="Disordered" evidence="1">
    <location>
        <begin position="181"/>
        <end position="200"/>
    </location>
</feature>
<organism evidence="3 4">
    <name type="scientific">Yersinia bercovieri</name>
    <dbReference type="NCBI Taxonomy" id="634"/>
    <lineage>
        <taxon>Bacteria</taxon>
        <taxon>Pseudomonadati</taxon>
        <taxon>Pseudomonadota</taxon>
        <taxon>Gammaproteobacteria</taxon>
        <taxon>Enterobacterales</taxon>
        <taxon>Yersiniaceae</taxon>
        <taxon>Yersinia</taxon>
    </lineage>
</organism>
<dbReference type="NCBIfam" id="NF040486">
    <property type="entry name" value="SrfA_fam"/>
    <property type="match status" value="1"/>
</dbReference>
<evidence type="ECO:0000313" key="4">
    <source>
        <dbReference type="Proteomes" id="UP000229378"/>
    </source>
</evidence>
<dbReference type="InterPro" id="IPR047774">
    <property type="entry name" value="SrfA-like"/>
</dbReference>
<gene>
    <name evidence="3" type="ORF">CS533_03000</name>
</gene>
<feature type="transmembrane region" description="Helical" evidence="2">
    <location>
        <begin position="247"/>
        <end position="268"/>
    </location>
</feature>
<dbReference type="RefSeq" id="WP_005270930.1">
    <property type="nucleotide sequence ID" value="NZ_PEHN01000002.1"/>
</dbReference>